<protein>
    <submittedName>
        <fullName evidence="1">DNA mismatch repair protein mlh1, putative</fullName>
    </submittedName>
</protein>
<sequence length="39" mass="4298">MKLAFCYCCHSNMANISHTGQGLPSEPHRCYGLQILICG</sequence>
<reference evidence="1" key="1">
    <citation type="submission" date="2014-09" db="EMBL/GenBank/DDBJ databases">
        <authorList>
            <person name="Magalhaes I.L.F."/>
            <person name="Oliveira U."/>
            <person name="Santos F.R."/>
            <person name="Vidigal T.H.D.A."/>
            <person name="Brescovit A.D."/>
            <person name="Santos A.J."/>
        </authorList>
    </citation>
    <scope>NUCLEOTIDE SEQUENCE</scope>
    <source>
        <tissue evidence="1">Shoot tissue taken approximately 20 cm above the soil surface</tissue>
    </source>
</reference>
<proteinExistence type="predicted"/>
<organism evidence="1">
    <name type="scientific">Arundo donax</name>
    <name type="common">Giant reed</name>
    <name type="synonym">Donax arundinaceus</name>
    <dbReference type="NCBI Taxonomy" id="35708"/>
    <lineage>
        <taxon>Eukaryota</taxon>
        <taxon>Viridiplantae</taxon>
        <taxon>Streptophyta</taxon>
        <taxon>Embryophyta</taxon>
        <taxon>Tracheophyta</taxon>
        <taxon>Spermatophyta</taxon>
        <taxon>Magnoliopsida</taxon>
        <taxon>Liliopsida</taxon>
        <taxon>Poales</taxon>
        <taxon>Poaceae</taxon>
        <taxon>PACMAD clade</taxon>
        <taxon>Arundinoideae</taxon>
        <taxon>Arundineae</taxon>
        <taxon>Arundo</taxon>
    </lineage>
</organism>
<evidence type="ECO:0000313" key="1">
    <source>
        <dbReference type="EMBL" id="JAD98054.1"/>
    </source>
</evidence>
<dbReference type="AlphaFoldDB" id="A0A0A9EBD6"/>
<accession>A0A0A9EBD6</accession>
<reference evidence="1" key="2">
    <citation type="journal article" date="2015" name="Data Brief">
        <title>Shoot transcriptome of the giant reed, Arundo donax.</title>
        <authorList>
            <person name="Barrero R.A."/>
            <person name="Guerrero F.D."/>
            <person name="Moolhuijzen P."/>
            <person name="Goolsby J.A."/>
            <person name="Tidwell J."/>
            <person name="Bellgard S.E."/>
            <person name="Bellgard M.I."/>
        </authorList>
    </citation>
    <scope>NUCLEOTIDE SEQUENCE</scope>
    <source>
        <tissue evidence="1">Shoot tissue taken approximately 20 cm above the soil surface</tissue>
    </source>
</reference>
<name>A0A0A9EBD6_ARUDO</name>
<dbReference type="EMBL" id="GBRH01199841">
    <property type="protein sequence ID" value="JAD98054.1"/>
    <property type="molecule type" value="Transcribed_RNA"/>
</dbReference>